<dbReference type="AlphaFoldDB" id="A0AAV0CBS7"/>
<sequence>MMTPIWGRHRWRRCGCCILFFLLSLNEERKLESACFSSSAQPCLLPPFQIYDDVAAAGEWRGSDGSGKACVFVIIEEKQPQRAWSKDQIWSFNGNPKIVGRR</sequence>
<feature type="chain" id="PRO_5043874646" description="Secreted protein" evidence="1">
    <location>
        <begin position="34"/>
        <end position="102"/>
    </location>
</feature>
<name>A0AAV0CBS7_9ASTE</name>
<accession>A0AAV0CBS7</accession>
<feature type="signal peptide" evidence="1">
    <location>
        <begin position="1"/>
        <end position="33"/>
    </location>
</feature>
<proteinExistence type="predicted"/>
<keyword evidence="3" id="KW-1185">Reference proteome</keyword>
<evidence type="ECO:0008006" key="4">
    <source>
        <dbReference type="Google" id="ProtNLM"/>
    </source>
</evidence>
<gene>
    <name evidence="2" type="ORF">CEPIT_LOCUS4642</name>
</gene>
<evidence type="ECO:0000313" key="3">
    <source>
        <dbReference type="Proteomes" id="UP001152523"/>
    </source>
</evidence>
<evidence type="ECO:0000313" key="2">
    <source>
        <dbReference type="EMBL" id="CAH9073517.1"/>
    </source>
</evidence>
<dbReference type="EMBL" id="CAMAPF010000024">
    <property type="protein sequence ID" value="CAH9073517.1"/>
    <property type="molecule type" value="Genomic_DNA"/>
</dbReference>
<reference evidence="2" key="1">
    <citation type="submission" date="2022-07" db="EMBL/GenBank/DDBJ databases">
        <authorList>
            <person name="Macas J."/>
            <person name="Novak P."/>
            <person name="Neumann P."/>
        </authorList>
    </citation>
    <scope>NUCLEOTIDE SEQUENCE</scope>
</reference>
<protein>
    <recommendedName>
        <fullName evidence="4">Secreted protein</fullName>
    </recommendedName>
</protein>
<dbReference type="Proteomes" id="UP001152523">
    <property type="component" value="Unassembled WGS sequence"/>
</dbReference>
<organism evidence="2 3">
    <name type="scientific">Cuscuta epithymum</name>
    <dbReference type="NCBI Taxonomy" id="186058"/>
    <lineage>
        <taxon>Eukaryota</taxon>
        <taxon>Viridiplantae</taxon>
        <taxon>Streptophyta</taxon>
        <taxon>Embryophyta</taxon>
        <taxon>Tracheophyta</taxon>
        <taxon>Spermatophyta</taxon>
        <taxon>Magnoliopsida</taxon>
        <taxon>eudicotyledons</taxon>
        <taxon>Gunneridae</taxon>
        <taxon>Pentapetalae</taxon>
        <taxon>asterids</taxon>
        <taxon>lamiids</taxon>
        <taxon>Solanales</taxon>
        <taxon>Convolvulaceae</taxon>
        <taxon>Cuscuteae</taxon>
        <taxon>Cuscuta</taxon>
        <taxon>Cuscuta subgen. Cuscuta</taxon>
    </lineage>
</organism>
<evidence type="ECO:0000256" key="1">
    <source>
        <dbReference type="SAM" id="SignalP"/>
    </source>
</evidence>
<comment type="caution">
    <text evidence="2">The sequence shown here is derived from an EMBL/GenBank/DDBJ whole genome shotgun (WGS) entry which is preliminary data.</text>
</comment>
<keyword evidence="1" id="KW-0732">Signal</keyword>